<dbReference type="Proteomes" id="UP000324029">
    <property type="component" value="Unassembled WGS sequence"/>
</dbReference>
<feature type="domain" description="SPI-1 type 3 secretion system secretin N0" evidence="4">
    <location>
        <begin position="35"/>
        <end position="102"/>
    </location>
</feature>
<dbReference type="GO" id="GO:0009306">
    <property type="term" value="P:protein secretion"/>
    <property type="evidence" value="ECO:0007669"/>
    <property type="project" value="TreeGrafter"/>
</dbReference>
<protein>
    <submittedName>
        <fullName evidence="5">Type III secretion system domain protein, InvG family</fullName>
    </submittedName>
</protein>
<dbReference type="InterPro" id="IPR049034">
    <property type="entry name" value="T3S_SPI-1_N0"/>
</dbReference>
<feature type="signal peptide" evidence="2">
    <location>
        <begin position="1"/>
        <end position="32"/>
    </location>
</feature>
<keyword evidence="2" id="KW-0732">Signal</keyword>
<dbReference type="GO" id="GO:0015627">
    <property type="term" value="C:type II protein secretion system complex"/>
    <property type="evidence" value="ECO:0007669"/>
    <property type="project" value="TreeGrafter"/>
</dbReference>
<gene>
    <name evidence="5" type="ORF">FXO26_08685</name>
</gene>
<dbReference type="InterPro" id="IPR050810">
    <property type="entry name" value="Bact_Secretion_Sys_Channel"/>
</dbReference>
<dbReference type="InterPro" id="IPR005644">
    <property type="entry name" value="NolW-like"/>
</dbReference>
<evidence type="ECO:0000259" key="4">
    <source>
        <dbReference type="Pfam" id="PF21304"/>
    </source>
</evidence>
<reference evidence="5 6" key="2">
    <citation type="submission" date="2019-08" db="EMBL/GenBank/DDBJ databases">
        <authorList>
            <person name="Brilhante M."/>
            <person name="Perreten V."/>
        </authorList>
    </citation>
    <scope>NUCLEOTIDE SEQUENCE [LARGE SCALE GENOMIC DNA]</scope>
    <source>
        <strain evidence="5 6">MCP106</strain>
    </source>
</reference>
<dbReference type="EMBL" id="VSRO01000003">
    <property type="protein sequence ID" value="TYK58858.1"/>
    <property type="molecule type" value="Genomic_DNA"/>
</dbReference>
<sequence length="303" mass="33119">MHTDSPNPMNCRWLHCGLLCAALLLGSRAAWGQAYQAQDESLHTFFTALSGPLGLPVVTSRAVARRRISGTFDFAAPQRVLETLAGQQDLIWHRSGQVVHLYTADEVRSSAVVLRHISVNRLRGIMRRAGLDEPRYPLRESGARTFYVYGPPSYVDHVLRLASLMDQPRRKQSEGATAFGVVQVINAAVQDRQQGEGANKVRVPGMAAMIEARLSPEQKGQLADGSLVLVAYSDTNSLLIKGQPAQVSLIEKLVAELDSATVQDDVSSGPDPLPPPPAPAQLSTAQHERVQRAFLRTDREFSP</sequence>
<dbReference type="Gene3D" id="3.55.50.30">
    <property type="match status" value="1"/>
</dbReference>
<proteinExistence type="predicted"/>
<dbReference type="RefSeq" id="WP_148852797.1">
    <property type="nucleotide sequence ID" value="NZ_VSRO01000003.1"/>
</dbReference>
<dbReference type="PANTHER" id="PTHR30332">
    <property type="entry name" value="PROBABLE GENERAL SECRETION PATHWAY PROTEIN D"/>
    <property type="match status" value="1"/>
</dbReference>
<dbReference type="Pfam" id="PF21304">
    <property type="entry name" value="T3S_SPI-1_N0"/>
    <property type="match status" value="1"/>
</dbReference>
<feature type="chain" id="PRO_5022823678" evidence="2">
    <location>
        <begin position="33"/>
        <end position="303"/>
    </location>
</feature>
<dbReference type="Pfam" id="PF03958">
    <property type="entry name" value="Secretin_N"/>
    <property type="match status" value="1"/>
</dbReference>
<comment type="caution">
    <text evidence="5">The sequence shown here is derived from an EMBL/GenBank/DDBJ whole genome shotgun (WGS) entry which is preliminary data.</text>
</comment>
<evidence type="ECO:0000256" key="2">
    <source>
        <dbReference type="SAM" id="SignalP"/>
    </source>
</evidence>
<feature type="domain" description="NolW-like" evidence="3">
    <location>
        <begin position="181"/>
        <end position="260"/>
    </location>
</feature>
<evidence type="ECO:0000313" key="6">
    <source>
        <dbReference type="Proteomes" id="UP000324029"/>
    </source>
</evidence>
<dbReference type="Gene3D" id="3.30.1370.120">
    <property type="match status" value="2"/>
</dbReference>
<organism evidence="5 6">
    <name type="scientific">Pseudomonas synxantha</name>
    <dbReference type="NCBI Taxonomy" id="47883"/>
    <lineage>
        <taxon>Bacteria</taxon>
        <taxon>Pseudomonadati</taxon>
        <taxon>Pseudomonadota</taxon>
        <taxon>Gammaproteobacteria</taxon>
        <taxon>Pseudomonadales</taxon>
        <taxon>Pseudomonadaceae</taxon>
        <taxon>Pseudomonas</taxon>
    </lineage>
</organism>
<evidence type="ECO:0000256" key="1">
    <source>
        <dbReference type="SAM" id="MobiDB-lite"/>
    </source>
</evidence>
<evidence type="ECO:0000259" key="3">
    <source>
        <dbReference type="Pfam" id="PF03958"/>
    </source>
</evidence>
<feature type="region of interest" description="Disordered" evidence="1">
    <location>
        <begin position="261"/>
        <end position="303"/>
    </location>
</feature>
<dbReference type="InterPro" id="IPR038591">
    <property type="entry name" value="NolW-like_sf"/>
</dbReference>
<dbReference type="PANTHER" id="PTHR30332:SF5">
    <property type="entry name" value="SPI-1 TYPE 3 SECRETION SYSTEM SECRETIN"/>
    <property type="match status" value="1"/>
</dbReference>
<evidence type="ECO:0000313" key="5">
    <source>
        <dbReference type="EMBL" id="TYK58858.1"/>
    </source>
</evidence>
<dbReference type="AlphaFoldDB" id="A0A5D3GGQ5"/>
<feature type="compositionally biased region" description="Basic and acidic residues" evidence="1">
    <location>
        <begin position="286"/>
        <end position="303"/>
    </location>
</feature>
<accession>A0A5D3GGQ5</accession>
<reference evidence="5 6" key="1">
    <citation type="submission" date="2019-08" db="EMBL/GenBank/DDBJ databases">
        <title>Subclass B2 metallo-beta lactamase from Pseudomonas synxantha.</title>
        <authorList>
            <person name="Poirel L."/>
            <person name="Palmieri M."/>
            <person name="Masseron A."/>
            <person name="Perreten V."/>
            <person name="Nordman P."/>
        </authorList>
    </citation>
    <scope>NUCLEOTIDE SEQUENCE [LARGE SCALE GENOMIC DNA]</scope>
    <source>
        <strain evidence="5 6">MCP106</strain>
    </source>
</reference>
<name>A0A5D3GGQ5_9PSED</name>